<comment type="caution">
    <text evidence="7">The sequence shown here is derived from an EMBL/GenBank/DDBJ whole genome shotgun (WGS) entry which is preliminary data.</text>
</comment>
<dbReference type="AlphaFoldDB" id="A0AAI8V7P3"/>
<dbReference type="EMBL" id="CAUWAG010000003">
    <property type="protein sequence ID" value="CAJ2499843.1"/>
    <property type="molecule type" value="Genomic_DNA"/>
</dbReference>
<keyword evidence="6" id="KW-0788">Thiol protease</keyword>
<dbReference type="Proteomes" id="UP001295740">
    <property type="component" value="Unassembled WGS sequence"/>
</dbReference>
<evidence type="ECO:0000256" key="3">
    <source>
        <dbReference type="ARBA" id="ARBA00022670"/>
    </source>
</evidence>
<evidence type="ECO:0000256" key="1">
    <source>
        <dbReference type="ARBA" id="ARBA00000707"/>
    </source>
</evidence>
<gene>
    <name evidence="7" type="ORF">KHLLAP_LOCUS311</name>
</gene>
<keyword evidence="8" id="KW-1185">Reference proteome</keyword>
<evidence type="ECO:0000256" key="5">
    <source>
        <dbReference type="ARBA" id="ARBA00022801"/>
    </source>
</evidence>
<dbReference type="InterPro" id="IPR051346">
    <property type="entry name" value="OTU_Deubiquitinase"/>
</dbReference>
<keyword evidence="4" id="KW-0833">Ubl conjugation pathway</keyword>
<name>A0AAI8V7P3_9PEZI</name>
<reference evidence="7" key="1">
    <citation type="submission" date="2023-10" db="EMBL/GenBank/DDBJ databases">
        <authorList>
            <person name="Hackl T."/>
        </authorList>
    </citation>
    <scope>NUCLEOTIDE SEQUENCE</scope>
</reference>
<dbReference type="PANTHER" id="PTHR13367:SF33">
    <property type="entry name" value="P-LOOP CONTAINING NUCLEOSIDE TRIPHOSPHATE HYDROLASE PROTEIN"/>
    <property type="match status" value="1"/>
</dbReference>
<keyword evidence="3" id="KW-0645">Protease</keyword>
<dbReference type="EC" id="3.4.19.12" evidence="2"/>
<sequence>MDKKAKAAVYIGTDNRAWVHFQEKNKVTAPLLATPFADNLTECVVYLDEAHTRGVDLKLPPQARSALTLACSQTKDSTMQAAMRLRQLGTTQSVTFFAPPEVDQSIREFFNPLLNEEIDSSHVVHWLLEQTCRTNEDLQGLYVAQGMDFCRCTDAAWRYRKVLTDEGQRASLLDVLRQPERQTLEQLYGAAPASSAASSISDPQLQAFAEQLRRHNGRAGGCQPGALEEVEQERELQVQVEQVRQSKKPVQYDAMPFPGLHPHILHFARSGVLVVRQSDTQGTQGPGAERALSSIAKTNVGKRFDIRETSSRLYASREFWNTIIQFEAVGKVADNFLRPVEWILWSPKHDTALVVIPEEAELLIPVIRGAGADSPVYLLAYAVPVTKSMMHFNDLKYYTVPELPDGYCFPEWLRIELGIFAGRLYVDIEEWAALSSYVRQPSAGISAARELTPSMGIAKFSDDPAAFLLEWLTLWRKTQDILHTPMGYICTGRALEEDHPFRDQTS</sequence>
<organism evidence="7 8">
    <name type="scientific">Anthostomella pinea</name>
    <dbReference type="NCBI Taxonomy" id="933095"/>
    <lineage>
        <taxon>Eukaryota</taxon>
        <taxon>Fungi</taxon>
        <taxon>Dikarya</taxon>
        <taxon>Ascomycota</taxon>
        <taxon>Pezizomycotina</taxon>
        <taxon>Sordariomycetes</taxon>
        <taxon>Xylariomycetidae</taxon>
        <taxon>Xylariales</taxon>
        <taxon>Xylariaceae</taxon>
        <taxon>Anthostomella</taxon>
    </lineage>
</organism>
<evidence type="ECO:0000256" key="2">
    <source>
        <dbReference type="ARBA" id="ARBA00012759"/>
    </source>
</evidence>
<accession>A0AAI8V7P3</accession>
<keyword evidence="5" id="KW-0378">Hydrolase</keyword>
<evidence type="ECO:0000313" key="7">
    <source>
        <dbReference type="EMBL" id="CAJ2499843.1"/>
    </source>
</evidence>
<protein>
    <recommendedName>
        <fullName evidence="2">ubiquitinyl hydrolase 1</fullName>
        <ecNumber evidence="2">3.4.19.12</ecNumber>
    </recommendedName>
</protein>
<proteinExistence type="predicted"/>
<dbReference type="GO" id="GO:0006508">
    <property type="term" value="P:proteolysis"/>
    <property type="evidence" value="ECO:0007669"/>
    <property type="project" value="UniProtKB-KW"/>
</dbReference>
<comment type="catalytic activity">
    <reaction evidence="1">
        <text>Thiol-dependent hydrolysis of ester, thioester, amide, peptide and isopeptide bonds formed by the C-terminal Gly of ubiquitin (a 76-residue protein attached to proteins as an intracellular targeting signal).</text>
        <dbReference type="EC" id="3.4.19.12"/>
    </reaction>
</comment>
<evidence type="ECO:0000256" key="6">
    <source>
        <dbReference type="ARBA" id="ARBA00022807"/>
    </source>
</evidence>
<evidence type="ECO:0000313" key="8">
    <source>
        <dbReference type="Proteomes" id="UP001295740"/>
    </source>
</evidence>
<evidence type="ECO:0000256" key="4">
    <source>
        <dbReference type="ARBA" id="ARBA00022786"/>
    </source>
</evidence>
<dbReference type="PANTHER" id="PTHR13367">
    <property type="entry name" value="UBIQUITIN THIOESTERASE"/>
    <property type="match status" value="1"/>
</dbReference>
<dbReference type="GO" id="GO:0004843">
    <property type="term" value="F:cysteine-type deubiquitinase activity"/>
    <property type="evidence" value="ECO:0007669"/>
    <property type="project" value="UniProtKB-EC"/>
</dbReference>